<feature type="domain" description="Beta-mannosidase-like galactose-binding" evidence="26">
    <location>
        <begin position="29"/>
        <end position="203"/>
    </location>
</feature>
<evidence type="ECO:0000256" key="18">
    <source>
        <dbReference type="ARBA" id="ARBA00038429"/>
    </source>
</evidence>
<feature type="signal peptide" evidence="21">
    <location>
        <begin position="1"/>
        <end position="19"/>
    </location>
</feature>
<keyword evidence="16" id="KW-0326">Glycosidase</keyword>
<dbReference type="PANTHER" id="PTHR43730">
    <property type="entry name" value="BETA-MANNOSIDASE"/>
    <property type="match status" value="1"/>
</dbReference>
<evidence type="ECO:0000259" key="23">
    <source>
        <dbReference type="Pfam" id="PF02836"/>
    </source>
</evidence>
<evidence type="ECO:0000313" key="28">
    <source>
        <dbReference type="Proteomes" id="UP000487221"/>
    </source>
</evidence>
<keyword evidence="11 21" id="KW-0732">Signal</keyword>
<dbReference type="InterPro" id="IPR006102">
    <property type="entry name" value="Ig-like_GH2"/>
</dbReference>
<protein>
    <recommendedName>
        <fullName evidence="9">Beta-mannosidase</fullName>
        <ecNumber evidence="8">3.2.1.25</ecNumber>
    </recommendedName>
    <alternativeName>
        <fullName evidence="19">Beta-mannosidase B</fullName>
    </alternativeName>
    <alternativeName>
        <fullName evidence="17">Lysosomal beta A mannosidase</fullName>
    </alternativeName>
    <alternativeName>
        <fullName evidence="20">Mannanase B</fullName>
    </alternativeName>
</protein>
<comment type="pathway">
    <text evidence="5">Glycan metabolism; N-glycan degradation.</text>
</comment>
<feature type="domain" description="Glycoside hydrolase family 2 catalytic" evidence="23">
    <location>
        <begin position="335"/>
        <end position="453"/>
    </location>
</feature>
<dbReference type="Pfam" id="PF17786">
    <property type="entry name" value="Mannosidase_ig"/>
    <property type="match status" value="1"/>
</dbReference>
<dbReference type="SUPFAM" id="SSF49303">
    <property type="entry name" value="beta-Galactosidase/glucuronidase domain"/>
    <property type="match status" value="3"/>
</dbReference>
<evidence type="ECO:0000256" key="9">
    <source>
        <dbReference type="ARBA" id="ARBA00015707"/>
    </source>
</evidence>
<sequence length="853" mass="99085">MKMKKLLLLLIFIPMLTLAQTKQNLNGDWLFKQSNSVQWLPAIVPGQVHTDLFRNKQIENPFFGINEKKLQWIGEKDWEYKRTFTCDKAILQASNAELVMEGIDTYADVYINDVLATKCDNMFRTWRVNIKPYLKEGENTLYVRFTSVFKVDMPKYLDAPFKLQAWPNNDQNDVIWLSLYARKAGYNYGWDWGPRLITSGIWRDIYIEAWNDIKVDAAQVVTAQLSGKQAYMESNCNLVSDGNKQAIVEIWNQGKLMASKEVSLIKGENLVEMSFNLKNPQLWWSNGLGKQPMYDFDFKVKADGKDLASKSIRTAVRTIEIVRDRDKDGQSMYVKLNGKNVFMKGANYIPLDNFPARVADKTYEHIIKSAADANMNMLRIWGGGIYEKDVFYDLCDKYGILVWQDMMFACGMFPADEDYLNNVTQEIKDNIKRLRNHPCIALWNGNNENEISYYGWGWKGTLSPEHQRIYEANLVKLFHQVIPAAILSQDKSRYYHPTSPNTGYNDIGMNMGDVHFWWVWKGGWVEEYLKPENIGRFMSEYGFQSYPEMSTIRKFTHEQDRYIDSEAVLSHQRAKNDNTRDPHFGNKMMMMYMNKYFNVPENFEHFVYVSQLLQGEAVKVAIEAHRRAMPYCMGTLFWQINDCWPAASWSSIDYYGKWKGLHYMSKHAYEEVIVSPYRKDGNINVKVVSDRQSSFVGKLEVAAMKLDGEVAYSKQVNVKQEANSVQDVFSLSEKELFQGAADYVYTKLSENGKVISTNLIYTKYANGYTYKNATPQMTYEKVSDGILLKIKSDYLIRGLYLYLNDEETSFSDNYFTVVPNEEKEVYVKTSLTVNEFKNALHYLTYNQIMTQGK</sequence>
<dbReference type="InterPro" id="IPR041625">
    <property type="entry name" value="Beta-mannosidase_Ig"/>
</dbReference>
<evidence type="ECO:0000259" key="26">
    <source>
        <dbReference type="Pfam" id="PF22666"/>
    </source>
</evidence>
<keyword evidence="13" id="KW-1015">Disulfide bond</keyword>
<feature type="domain" description="Beta-mannosidase Ig-fold" evidence="24">
    <location>
        <begin position="775"/>
        <end position="842"/>
    </location>
</feature>
<accession>A0A7J5GTZ7</accession>
<evidence type="ECO:0000256" key="2">
    <source>
        <dbReference type="ARBA" id="ARBA00003150"/>
    </source>
</evidence>
<dbReference type="AlphaFoldDB" id="A0A7J5GTZ7"/>
<proteinExistence type="inferred from homology"/>
<dbReference type="Pfam" id="PF02836">
    <property type="entry name" value="Glyco_hydro_2_C"/>
    <property type="match status" value="1"/>
</dbReference>
<keyword evidence="14" id="KW-0325">Glycoprotein</keyword>
<keyword evidence="10" id="KW-0964">Secreted</keyword>
<evidence type="ECO:0000256" key="21">
    <source>
        <dbReference type="SAM" id="SignalP"/>
    </source>
</evidence>
<dbReference type="EC" id="3.2.1.25" evidence="8"/>
<evidence type="ECO:0000259" key="22">
    <source>
        <dbReference type="Pfam" id="PF00703"/>
    </source>
</evidence>
<evidence type="ECO:0000256" key="6">
    <source>
        <dbReference type="ARBA" id="ARBA00011245"/>
    </source>
</evidence>
<comment type="catalytic activity">
    <reaction evidence="1">
        <text>Hydrolysis of terminal, non-reducing beta-D-mannose residues in beta-D-mannosides.</text>
        <dbReference type="EC" id="3.2.1.25"/>
    </reaction>
</comment>
<dbReference type="Pfam" id="PF17753">
    <property type="entry name" value="Ig_mannosidase"/>
    <property type="match status" value="1"/>
</dbReference>
<organism evidence="27 28">
    <name type="scientific">Bacteroides uniformis</name>
    <dbReference type="NCBI Taxonomy" id="820"/>
    <lineage>
        <taxon>Bacteria</taxon>
        <taxon>Pseudomonadati</taxon>
        <taxon>Bacteroidota</taxon>
        <taxon>Bacteroidia</taxon>
        <taxon>Bacteroidales</taxon>
        <taxon>Bacteroidaceae</taxon>
        <taxon>Bacteroides</taxon>
    </lineage>
</organism>
<dbReference type="Pfam" id="PF22666">
    <property type="entry name" value="Glyco_hydro_2_N2"/>
    <property type="match status" value="1"/>
</dbReference>
<evidence type="ECO:0000256" key="7">
    <source>
        <dbReference type="ARBA" id="ARBA00011738"/>
    </source>
</evidence>
<keyword evidence="15" id="KW-0458">Lysosome</keyword>
<evidence type="ECO:0000256" key="10">
    <source>
        <dbReference type="ARBA" id="ARBA00022525"/>
    </source>
</evidence>
<evidence type="ECO:0000256" key="13">
    <source>
        <dbReference type="ARBA" id="ARBA00023157"/>
    </source>
</evidence>
<dbReference type="Proteomes" id="UP000487221">
    <property type="component" value="Unassembled WGS sequence"/>
</dbReference>
<feature type="domain" description="Glycoside hydrolase family 2 immunoglobulin-like beta-sandwich" evidence="22">
    <location>
        <begin position="221"/>
        <end position="317"/>
    </location>
</feature>
<dbReference type="EMBL" id="WCTY01000036">
    <property type="protein sequence ID" value="KAB4181011.1"/>
    <property type="molecule type" value="Genomic_DNA"/>
</dbReference>
<evidence type="ECO:0000256" key="12">
    <source>
        <dbReference type="ARBA" id="ARBA00022801"/>
    </source>
</evidence>
<reference evidence="27 28" key="1">
    <citation type="journal article" date="2019" name="Nat. Med.">
        <title>A library of human gut bacterial isolates paired with longitudinal multiomics data enables mechanistic microbiome research.</title>
        <authorList>
            <person name="Poyet M."/>
            <person name="Groussin M."/>
            <person name="Gibbons S.M."/>
            <person name="Avila-Pacheco J."/>
            <person name="Jiang X."/>
            <person name="Kearney S.M."/>
            <person name="Perrotta A.R."/>
            <person name="Berdy B."/>
            <person name="Zhao S."/>
            <person name="Lieberman T.D."/>
            <person name="Swanson P.K."/>
            <person name="Smith M."/>
            <person name="Roesemann S."/>
            <person name="Alexander J.E."/>
            <person name="Rich S.A."/>
            <person name="Livny J."/>
            <person name="Vlamakis H."/>
            <person name="Clish C."/>
            <person name="Bullock K."/>
            <person name="Deik A."/>
            <person name="Scott J."/>
            <person name="Pierce K.A."/>
            <person name="Xavier R.J."/>
            <person name="Alm E.J."/>
        </authorList>
    </citation>
    <scope>NUCLEOTIDE SEQUENCE [LARGE SCALE GENOMIC DNA]</scope>
    <source>
        <strain evidence="27 28">BIOML-A19</strain>
    </source>
</reference>
<dbReference type="GO" id="GO:0005764">
    <property type="term" value="C:lysosome"/>
    <property type="evidence" value="ECO:0007669"/>
    <property type="project" value="UniProtKB-SubCell"/>
</dbReference>
<comment type="function">
    <text evidence="2">Exoglycosidase that cleaves the single beta-linked mannose residue from the non-reducing end of all N-linked glycoprotein oligosaccharides.</text>
</comment>
<dbReference type="InterPro" id="IPR036156">
    <property type="entry name" value="Beta-gal/glucu_dom_sf"/>
</dbReference>
<evidence type="ECO:0000256" key="20">
    <source>
        <dbReference type="ARBA" id="ARBA00041614"/>
    </source>
</evidence>
<dbReference type="Gene3D" id="2.60.120.260">
    <property type="entry name" value="Galactose-binding domain-like"/>
    <property type="match status" value="1"/>
</dbReference>
<comment type="subcellular location">
    <subcellularLocation>
        <location evidence="3">Lysosome</location>
    </subcellularLocation>
    <subcellularLocation>
        <location evidence="4">Secreted</location>
    </subcellularLocation>
</comment>
<comment type="caution">
    <text evidence="27">The sequence shown here is derived from an EMBL/GenBank/DDBJ whole genome shotgun (WGS) entry which is preliminary data.</text>
</comment>
<evidence type="ECO:0000256" key="3">
    <source>
        <dbReference type="ARBA" id="ARBA00004371"/>
    </source>
</evidence>
<evidence type="ECO:0000256" key="14">
    <source>
        <dbReference type="ARBA" id="ARBA00023180"/>
    </source>
</evidence>
<comment type="similarity">
    <text evidence="18">Belongs to the glycosyl hydrolase 2 family. Beta-mannosidase B subfamily.</text>
</comment>
<feature type="chain" id="PRO_5029897348" description="Beta-mannosidase" evidence="21">
    <location>
        <begin position="20"/>
        <end position="853"/>
    </location>
</feature>
<evidence type="ECO:0000256" key="8">
    <source>
        <dbReference type="ARBA" id="ARBA00012754"/>
    </source>
</evidence>
<dbReference type="SUPFAM" id="SSF49785">
    <property type="entry name" value="Galactose-binding domain-like"/>
    <property type="match status" value="1"/>
</dbReference>
<dbReference type="GO" id="GO:0004567">
    <property type="term" value="F:beta-mannosidase activity"/>
    <property type="evidence" value="ECO:0007669"/>
    <property type="project" value="UniProtKB-EC"/>
</dbReference>
<evidence type="ECO:0000256" key="16">
    <source>
        <dbReference type="ARBA" id="ARBA00023295"/>
    </source>
</evidence>
<dbReference type="FunFam" id="3.20.20.80:FF:000050">
    <property type="entry name" value="Beta-mannosidase B"/>
    <property type="match status" value="1"/>
</dbReference>
<evidence type="ECO:0000256" key="4">
    <source>
        <dbReference type="ARBA" id="ARBA00004613"/>
    </source>
</evidence>
<evidence type="ECO:0000259" key="24">
    <source>
        <dbReference type="Pfam" id="PF17753"/>
    </source>
</evidence>
<keyword evidence="12 27" id="KW-0378">Hydrolase</keyword>
<evidence type="ECO:0000256" key="15">
    <source>
        <dbReference type="ARBA" id="ARBA00023228"/>
    </source>
</evidence>
<dbReference type="InterPro" id="IPR050887">
    <property type="entry name" value="Beta-mannosidase_GH2"/>
</dbReference>
<gene>
    <name evidence="27" type="ORF">GAQ44_17485</name>
</gene>
<dbReference type="InterPro" id="IPR041447">
    <property type="entry name" value="Mannosidase_ig"/>
</dbReference>
<dbReference type="InterPro" id="IPR013783">
    <property type="entry name" value="Ig-like_fold"/>
</dbReference>
<dbReference type="GO" id="GO:0005975">
    <property type="term" value="P:carbohydrate metabolic process"/>
    <property type="evidence" value="ECO:0007669"/>
    <property type="project" value="InterPro"/>
</dbReference>
<comment type="subunit">
    <text evidence="7">Homodimer.</text>
</comment>
<feature type="domain" description="Mannosidase Ig/CBM-like" evidence="25">
    <location>
        <begin position="681"/>
        <end position="761"/>
    </location>
</feature>
<dbReference type="Gene3D" id="3.20.20.80">
    <property type="entry name" value="Glycosidases"/>
    <property type="match status" value="1"/>
</dbReference>
<dbReference type="InterPro" id="IPR008979">
    <property type="entry name" value="Galactose-bd-like_sf"/>
</dbReference>
<evidence type="ECO:0000256" key="1">
    <source>
        <dbReference type="ARBA" id="ARBA00000829"/>
    </source>
</evidence>
<dbReference type="InterPro" id="IPR006103">
    <property type="entry name" value="Glyco_hydro_2_cat"/>
</dbReference>
<evidence type="ECO:0000259" key="25">
    <source>
        <dbReference type="Pfam" id="PF17786"/>
    </source>
</evidence>
<dbReference type="InterPro" id="IPR054593">
    <property type="entry name" value="Beta-mannosidase-like_N2"/>
</dbReference>
<dbReference type="GO" id="GO:0005576">
    <property type="term" value="C:extracellular region"/>
    <property type="evidence" value="ECO:0007669"/>
    <property type="project" value="UniProtKB-SubCell"/>
</dbReference>
<evidence type="ECO:0000313" key="27">
    <source>
        <dbReference type="EMBL" id="KAB4181011.1"/>
    </source>
</evidence>
<dbReference type="Pfam" id="PF00703">
    <property type="entry name" value="Glyco_hydro_2"/>
    <property type="match status" value="1"/>
</dbReference>
<dbReference type="PANTHER" id="PTHR43730:SF1">
    <property type="entry name" value="BETA-MANNOSIDASE"/>
    <property type="match status" value="1"/>
</dbReference>
<dbReference type="InterPro" id="IPR017853">
    <property type="entry name" value="GH"/>
</dbReference>
<evidence type="ECO:0000256" key="5">
    <source>
        <dbReference type="ARBA" id="ARBA00004740"/>
    </source>
</evidence>
<dbReference type="SUPFAM" id="SSF51445">
    <property type="entry name" value="(Trans)glycosidases"/>
    <property type="match status" value="1"/>
</dbReference>
<evidence type="ECO:0000256" key="19">
    <source>
        <dbReference type="ARBA" id="ARBA00041069"/>
    </source>
</evidence>
<evidence type="ECO:0000256" key="11">
    <source>
        <dbReference type="ARBA" id="ARBA00022729"/>
    </source>
</evidence>
<dbReference type="FunFam" id="2.60.120.260:FF:000060">
    <property type="entry name" value="Probable beta-mannosidase"/>
    <property type="match status" value="1"/>
</dbReference>
<comment type="subunit">
    <text evidence="6">Monomer.</text>
</comment>
<evidence type="ECO:0000256" key="17">
    <source>
        <dbReference type="ARBA" id="ARBA00032581"/>
    </source>
</evidence>
<dbReference type="GO" id="GO:0006516">
    <property type="term" value="P:glycoprotein catabolic process"/>
    <property type="evidence" value="ECO:0007669"/>
    <property type="project" value="TreeGrafter"/>
</dbReference>
<name>A0A7J5GTZ7_BACUN</name>
<dbReference type="Gene3D" id="2.60.40.10">
    <property type="entry name" value="Immunoglobulins"/>
    <property type="match status" value="3"/>
</dbReference>